<evidence type="ECO:0000256" key="1">
    <source>
        <dbReference type="SAM" id="MobiDB-lite"/>
    </source>
</evidence>
<dbReference type="RefSeq" id="WP_379699215.1">
    <property type="nucleotide sequence ID" value="NZ_JBHSXH010000015.1"/>
</dbReference>
<evidence type="ECO:0000256" key="2">
    <source>
        <dbReference type="SAM" id="Phobius"/>
    </source>
</evidence>
<dbReference type="EMBL" id="JBHSXH010000015">
    <property type="protein sequence ID" value="MFC6826973.1"/>
    <property type="molecule type" value="Genomic_DNA"/>
</dbReference>
<feature type="transmembrane region" description="Helical" evidence="2">
    <location>
        <begin position="70"/>
        <end position="88"/>
    </location>
</feature>
<feature type="domain" description="SHOCT" evidence="3">
    <location>
        <begin position="122"/>
        <end position="149"/>
    </location>
</feature>
<keyword evidence="5" id="KW-1185">Reference proteome</keyword>
<accession>A0ABD5U292</accession>
<feature type="compositionally biased region" description="Basic and acidic residues" evidence="1">
    <location>
        <begin position="1"/>
        <end position="32"/>
    </location>
</feature>
<feature type="compositionally biased region" description="Acidic residues" evidence="1">
    <location>
        <begin position="175"/>
        <end position="185"/>
    </location>
</feature>
<dbReference type="Proteomes" id="UP001596408">
    <property type="component" value="Unassembled WGS sequence"/>
</dbReference>
<comment type="caution">
    <text evidence="4">The sequence shown here is derived from an EMBL/GenBank/DDBJ whole genome shotgun (WGS) entry which is preliminary data.</text>
</comment>
<feature type="region of interest" description="Disordered" evidence="1">
    <location>
        <begin position="94"/>
        <end position="119"/>
    </location>
</feature>
<dbReference type="Pfam" id="PF09851">
    <property type="entry name" value="SHOCT"/>
    <property type="match status" value="1"/>
</dbReference>
<keyword evidence="2" id="KW-1133">Transmembrane helix</keyword>
<feature type="transmembrane region" description="Helical" evidence="2">
    <location>
        <begin position="45"/>
        <end position="64"/>
    </location>
</feature>
<dbReference type="AlphaFoldDB" id="A0ABD5U292"/>
<keyword evidence="2" id="KW-0472">Membrane</keyword>
<reference evidence="4 5" key="1">
    <citation type="journal article" date="2019" name="Int. J. Syst. Evol. Microbiol.">
        <title>The Global Catalogue of Microorganisms (GCM) 10K type strain sequencing project: providing services to taxonomists for standard genome sequencing and annotation.</title>
        <authorList>
            <consortium name="The Broad Institute Genomics Platform"/>
            <consortium name="The Broad Institute Genome Sequencing Center for Infectious Disease"/>
            <person name="Wu L."/>
            <person name="Ma J."/>
        </authorList>
    </citation>
    <scope>NUCLEOTIDE SEQUENCE [LARGE SCALE GENOMIC DNA]</scope>
    <source>
        <strain evidence="4 5">YIM 94188</strain>
    </source>
</reference>
<sequence>MNDRREGSRDDAERTSAGRRTRSDDDGEKWWGSDEWWGGEGDGEWAGIASLLVLGLGLGSLFGLVPIEPFWAIFAIGFAVVVPLVAILEERYRESHASENAPESDAPSGRTDGLDDDESVSDALARIRDRYARGELSEEQFERKLELLLETETPEDARERVRRARADRAARETEAEAEAESESES</sequence>
<evidence type="ECO:0000313" key="5">
    <source>
        <dbReference type="Proteomes" id="UP001596408"/>
    </source>
</evidence>
<keyword evidence="2" id="KW-0812">Transmembrane</keyword>
<feature type="region of interest" description="Disordered" evidence="1">
    <location>
        <begin position="154"/>
        <end position="185"/>
    </location>
</feature>
<protein>
    <submittedName>
        <fullName evidence="4">SHOCT domain-containing protein</fullName>
    </submittedName>
</protein>
<feature type="region of interest" description="Disordered" evidence="1">
    <location>
        <begin position="1"/>
        <end position="35"/>
    </location>
</feature>
<name>A0ABD5U292_9EURY</name>
<feature type="compositionally biased region" description="Basic and acidic residues" evidence="1">
    <location>
        <begin position="155"/>
        <end position="174"/>
    </location>
</feature>
<evidence type="ECO:0000259" key="3">
    <source>
        <dbReference type="Pfam" id="PF09851"/>
    </source>
</evidence>
<organism evidence="4 5">
    <name type="scientific">Halopelagius fulvigenes</name>
    <dbReference type="NCBI Taxonomy" id="1198324"/>
    <lineage>
        <taxon>Archaea</taxon>
        <taxon>Methanobacteriati</taxon>
        <taxon>Methanobacteriota</taxon>
        <taxon>Stenosarchaea group</taxon>
        <taxon>Halobacteria</taxon>
        <taxon>Halobacteriales</taxon>
        <taxon>Haloferacaceae</taxon>
    </lineage>
</organism>
<evidence type="ECO:0000313" key="4">
    <source>
        <dbReference type="EMBL" id="MFC6826973.1"/>
    </source>
</evidence>
<gene>
    <name evidence="4" type="ORF">ACFQEV_18515</name>
</gene>
<proteinExistence type="predicted"/>
<dbReference type="InterPro" id="IPR018649">
    <property type="entry name" value="SHOCT"/>
</dbReference>